<reference evidence="1 2" key="1">
    <citation type="submission" date="2014-10" db="EMBL/GenBank/DDBJ databases">
        <title>Draft genome of the hookworm Ancylostoma caninum.</title>
        <authorList>
            <person name="Mitreva M."/>
        </authorList>
    </citation>
    <scope>NUCLEOTIDE SEQUENCE [LARGE SCALE GENOMIC DNA]</scope>
    <source>
        <strain evidence="1 2">Baltimore</strain>
    </source>
</reference>
<protein>
    <submittedName>
        <fullName evidence="1">Tetratricopeptide repeat protein</fullName>
    </submittedName>
</protein>
<dbReference type="EMBL" id="JOJR01011099">
    <property type="protein sequence ID" value="RCN25608.1"/>
    <property type="molecule type" value="Genomic_DNA"/>
</dbReference>
<name>A0A368F1S9_ANCCA</name>
<evidence type="ECO:0000313" key="1">
    <source>
        <dbReference type="EMBL" id="RCN25608.1"/>
    </source>
</evidence>
<dbReference type="OrthoDB" id="2115703at2759"/>
<dbReference type="Gene3D" id="1.25.40.10">
    <property type="entry name" value="Tetratricopeptide repeat domain"/>
    <property type="match status" value="1"/>
</dbReference>
<dbReference type="AlphaFoldDB" id="A0A368F1S9"/>
<gene>
    <name evidence="1" type="ORF">ANCCAN_28678</name>
</gene>
<proteinExistence type="predicted"/>
<dbReference type="SUPFAM" id="SSF48452">
    <property type="entry name" value="TPR-like"/>
    <property type="match status" value="1"/>
</dbReference>
<accession>A0A368F1S9</accession>
<dbReference type="InterPro" id="IPR011990">
    <property type="entry name" value="TPR-like_helical_dom_sf"/>
</dbReference>
<comment type="caution">
    <text evidence="1">The sequence shown here is derived from an EMBL/GenBank/DDBJ whole genome shotgun (WGS) entry which is preliminary data.</text>
</comment>
<organism evidence="1 2">
    <name type="scientific">Ancylostoma caninum</name>
    <name type="common">Dog hookworm</name>
    <dbReference type="NCBI Taxonomy" id="29170"/>
    <lineage>
        <taxon>Eukaryota</taxon>
        <taxon>Metazoa</taxon>
        <taxon>Ecdysozoa</taxon>
        <taxon>Nematoda</taxon>
        <taxon>Chromadorea</taxon>
        <taxon>Rhabditida</taxon>
        <taxon>Rhabditina</taxon>
        <taxon>Rhabditomorpha</taxon>
        <taxon>Strongyloidea</taxon>
        <taxon>Ancylostomatidae</taxon>
        <taxon>Ancylostomatinae</taxon>
        <taxon>Ancylostoma</taxon>
    </lineage>
</organism>
<dbReference type="Proteomes" id="UP000252519">
    <property type="component" value="Unassembled WGS sequence"/>
</dbReference>
<keyword evidence="2" id="KW-1185">Reference proteome</keyword>
<sequence length="195" mass="21260">MTVDKSGSVVLAREVEPKAGCVLLNRSHFRTGRYCPTDIALVQLAQVILKVTGQKSEPAKLLLMATGSDPDEPAIHLLRARLALLSNDVDEALKFLKLSLNRDPSNIMVAEDLLKVACSGKSSRQVISSRFPTVCCSSVVQNAVCFKTGHKSGEQCYVVDTESSSGRLIYNRCNGVYTAFIIEYHEKLISIVTGL</sequence>
<evidence type="ECO:0000313" key="2">
    <source>
        <dbReference type="Proteomes" id="UP000252519"/>
    </source>
</evidence>